<sequence length="508" mass="58862">MFFFVGKTMKIKVSGIENAQIKRLVLFRKFGKPAKILTMLYDPETSVRMAAHGVHADEYFNLYDYLCDIREVEQQQIQPTDILKMAKLPLSSVTEKNKRYYLKGKLTLFIDTFSNGNVKRVLHYGPDEKYTSEDKYDVRGFLSSTIIFDVNQRRLVDIYFDLAGNKRITQRWQLKDEKVSKTSVIIDDGQRKTILTGKNELQAYFLSQLAEAFPQSAFITDRALDVSWAMENTKTPIYKALFLHNIHATNLLKNPTSKDYNFNYRQPLLNLNQWDCMIAQTDQQAADCRLQFPDDKVVKISGASWDPETVTKNKLKDRQPYKMISISRISPEKRIEEQIHIFNKIHAEIPDATFDIWGLVSDDDYFDKLKQQIKELKLEKEIQFHDFALDISKVYDEAQLMIVTSEYEGVMLVINEALSHGVPVIAYDFKYAPREFIIPGENGNIVAMGDRGIAASTGIDLLQDKKKWQEYSNHAYESALRFSQKEVFAQWQQISDRAAEFYEKGGQQ</sequence>
<name>A0A4R5NHD7_9LACO</name>
<dbReference type="InterPro" id="IPR001296">
    <property type="entry name" value="Glyco_trans_1"/>
</dbReference>
<organism evidence="2 3">
    <name type="scientific">Secundilactobacillus malefermentans</name>
    <dbReference type="NCBI Taxonomy" id="176292"/>
    <lineage>
        <taxon>Bacteria</taxon>
        <taxon>Bacillati</taxon>
        <taxon>Bacillota</taxon>
        <taxon>Bacilli</taxon>
        <taxon>Lactobacillales</taxon>
        <taxon>Lactobacillaceae</taxon>
        <taxon>Secundilactobacillus</taxon>
    </lineage>
</organism>
<dbReference type="Gene3D" id="3.40.50.2000">
    <property type="entry name" value="Glycogen Phosphorylase B"/>
    <property type="match status" value="3"/>
</dbReference>
<keyword evidence="3" id="KW-1185">Reference proteome</keyword>
<dbReference type="STRING" id="1122149.FD44_GL000144"/>
<dbReference type="PANTHER" id="PTHR12526">
    <property type="entry name" value="GLYCOSYLTRANSFERASE"/>
    <property type="match status" value="1"/>
</dbReference>
<proteinExistence type="predicted"/>
<evidence type="ECO:0000313" key="3">
    <source>
        <dbReference type="Proteomes" id="UP000294854"/>
    </source>
</evidence>
<dbReference type="AlphaFoldDB" id="A0A4R5NHD7"/>
<dbReference type="OrthoDB" id="570545at2"/>
<reference evidence="2 3" key="1">
    <citation type="journal article" date="2019" name="Appl. Microbiol. Biotechnol.">
        <title>Uncovering carbohydrate metabolism through a genotype-phenotype association study of 56 lactic acid bacteria genomes.</title>
        <authorList>
            <person name="Buron-Moles G."/>
            <person name="Chailyan A."/>
            <person name="Dolejs I."/>
            <person name="Forster J."/>
            <person name="Miks M.H."/>
        </authorList>
    </citation>
    <scope>NUCLEOTIDE SEQUENCE [LARGE SCALE GENOMIC DNA]</scope>
    <source>
        <strain evidence="2 3">ATCC 49373</strain>
    </source>
</reference>
<dbReference type="Pfam" id="PF00534">
    <property type="entry name" value="Glycos_transf_1"/>
    <property type="match status" value="1"/>
</dbReference>
<dbReference type="EMBL" id="PUFO01000080">
    <property type="protein sequence ID" value="TDG73945.1"/>
    <property type="molecule type" value="Genomic_DNA"/>
</dbReference>
<dbReference type="GO" id="GO:0016757">
    <property type="term" value="F:glycosyltransferase activity"/>
    <property type="evidence" value="ECO:0007669"/>
    <property type="project" value="InterPro"/>
</dbReference>
<comment type="caution">
    <text evidence="2">The sequence shown here is derived from an EMBL/GenBank/DDBJ whole genome shotgun (WGS) entry which is preliminary data.</text>
</comment>
<protein>
    <recommendedName>
        <fullName evidence="1">Glycosyl transferase family 1 domain-containing protein</fullName>
    </recommendedName>
</protein>
<evidence type="ECO:0000313" key="2">
    <source>
        <dbReference type="EMBL" id="TDG73945.1"/>
    </source>
</evidence>
<accession>A0A4R5NHD7</accession>
<dbReference type="Proteomes" id="UP000294854">
    <property type="component" value="Unassembled WGS sequence"/>
</dbReference>
<feature type="domain" description="Glycosyl transferase family 1" evidence="1">
    <location>
        <begin position="312"/>
        <end position="477"/>
    </location>
</feature>
<dbReference type="PANTHER" id="PTHR12526:SF630">
    <property type="entry name" value="GLYCOSYLTRANSFERASE"/>
    <property type="match status" value="1"/>
</dbReference>
<dbReference type="SUPFAM" id="SSF53756">
    <property type="entry name" value="UDP-Glycosyltransferase/glycogen phosphorylase"/>
    <property type="match status" value="1"/>
</dbReference>
<evidence type="ECO:0000259" key="1">
    <source>
        <dbReference type="Pfam" id="PF00534"/>
    </source>
</evidence>
<gene>
    <name evidence="2" type="ORF">C5L31_002096</name>
</gene>